<dbReference type="AlphaFoldDB" id="A0AAW2Y9Q6"/>
<proteinExistence type="predicted"/>
<evidence type="ECO:0000259" key="1">
    <source>
        <dbReference type="Pfam" id="PF14244"/>
    </source>
</evidence>
<gene>
    <name evidence="2" type="ORF">Slati_0134500</name>
</gene>
<reference evidence="2" key="1">
    <citation type="submission" date="2020-06" db="EMBL/GenBank/DDBJ databases">
        <authorList>
            <person name="Li T."/>
            <person name="Hu X."/>
            <person name="Zhang T."/>
            <person name="Song X."/>
            <person name="Zhang H."/>
            <person name="Dai N."/>
            <person name="Sheng W."/>
            <person name="Hou X."/>
            <person name="Wei L."/>
        </authorList>
    </citation>
    <scope>NUCLEOTIDE SEQUENCE</scope>
    <source>
        <strain evidence="2">KEN1</strain>
        <tissue evidence="2">Leaf</tissue>
    </source>
</reference>
<comment type="caution">
    <text evidence="2">The sequence shown here is derived from an EMBL/GenBank/DDBJ whole genome shotgun (WGS) entry which is preliminary data.</text>
</comment>
<sequence length="204" mass="22950">MAGSSKQENKDKKEMGDLEHLRVLVSNLLDGTNFLSWSMSIRIALGAKMKLGFINGKSPRPSETSKKYEQWNMADCLVLSWLLNSMLKDIVESFLYINTERELLLELEVRFRVSNGPMVYQLQREIASATQGTLSVSAYFSKLKKLWDELACLVSTSSCSCGASKGIAALYVEDNLMQFLMGLNDSFDHVCDQILMMEPLPRAT</sequence>
<dbReference type="InterPro" id="IPR029472">
    <property type="entry name" value="Copia-like_N"/>
</dbReference>
<dbReference type="Pfam" id="PF14244">
    <property type="entry name" value="Retrotran_gag_3"/>
    <property type="match status" value="1"/>
</dbReference>
<feature type="domain" description="Retrotransposon Copia-like N-terminal" evidence="1">
    <location>
        <begin position="23"/>
        <end position="61"/>
    </location>
</feature>
<organism evidence="2">
    <name type="scientific">Sesamum latifolium</name>
    <dbReference type="NCBI Taxonomy" id="2727402"/>
    <lineage>
        <taxon>Eukaryota</taxon>
        <taxon>Viridiplantae</taxon>
        <taxon>Streptophyta</taxon>
        <taxon>Embryophyta</taxon>
        <taxon>Tracheophyta</taxon>
        <taxon>Spermatophyta</taxon>
        <taxon>Magnoliopsida</taxon>
        <taxon>eudicotyledons</taxon>
        <taxon>Gunneridae</taxon>
        <taxon>Pentapetalae</taxon>
        <taxon>asterids</taxon>
        <taxon>lamiids</taxon>
        <taxon>Lamiales</taxon>
        <taxon>Pedaliaceae</taxon>
        <taxon>Sesamum</taxon>
    </lineage>
</organism>
<evidence type="ECO:0000313" key="2">
    <source>
        <dbReference type="EMBL" id="KAL0462469.1"/>
    </source>
</evidence>
<accession>A0AAW2Y9Q6</accession>
<dbReference type="EMBL" id="JACGWN010000001">
    <property type="protein sequence ID" value="KAL0462469.1"/>
    <property type="molecule type" value="Genomic_DNA"/>
</dbReference>
<protein>
    <recommendedName>
        <fullName evidence="1">Retrotransposon Copia-like N-terminal domain-containing protein</fullName>
    </recommendedName>
</protein>
<dbReference type="PANTHER" id="PTHR37610">
    <property type="entry name" value="CCHC-TYPE DOMAIN-CONTAINING PROTEIN"/>
    <property type="match status" value="1"/>
</dbReference>
<dbReference type="PANTHER" id="PTHR37610:SF40">
    <property type="entry name" value="OS01G0909600 PROTEIN"/>
    <property type="match status" value="1"/>
</dbReference>
<reference evidence="2" key="2">
    <citation type="journal article" date="2024" name="Plant">
        <title>Genomic evolution and insights into agronomic trait innovations of Sesamum species.</title>
        <authorList>
            <person name="Miao H."/>
            <person name="Wang L."/>
            <person name="Qu L."/>
            <person name="Liu H."/>
            <person name="Sun Y."/>
            <person name="Le M."/>
            <person name="Wang Q."/>
            <person name="Wei S."/>
            <person name="Zheng Y."/>
            <person name="Lin W."/>
            <person name="Duan Y."/>
            <person name="Cao H."/>
            <person name="Xiong S."/>
            <person name="Wang X."/>
            <person name="Wei L."/>
            <person name="Li C."/>
            <person name="Ma Q."/>
            <person name="Ju M."/>
            <person name="Zhao R."/>
            <person name="Li G."/>
            <person name="Mu C."/>
            <person name="Tian Q."/>
            <person name="Mei H."/>
            <person name="Zhang T."/>
            <person name="Gao T."/>
            <person name="Zhang H."/>
        </authorList>
    </citation>
    <scope>NUCLEOTIDE SEQUENCE</scope>
    <source>
        <strain evidence="2">KEN1</strain>
    </source>
</reference>
<name>A0AAW2Y9Q6_9LAMI</name>